<comment type="caution">
    <text evidence="1">The sequence shown here is derived from an EMBL/GenBank/DDBJ whole genome shotgun (WGS) entry which is preliminary data.</text>
</comment>
<dbReference type="InParanoid" id="A0A024G972"/>
<protein>
    <submittedName>
        <fullName evidence="1">Uncharacterized protein</fullName>
    </submittedName>
</protein>
<organism evidence="1 2">
    <name type="scientific">Albugo candida</name>
    <dbReference type="NCBI Taxonomy" id="65357"/>
    <lineage>
        <taxon>Eukaryota</taxon>
        <taxon>Sar</taxon>
        <taxon>Stramenopiles</taxon>
        <taxon>Oomycota</taxon>
        <taxon>Peronosporomycetes</taxon>
        <taxon>Albuginales</taxon>
        <taxon>Albuginaceae</taxon>
        <taxon>Albugo</taxon>
    </lineage>
</organism>
<evidence type="ECO:0000313" key="2">
    <source>
        <dbReference type="Proteomes" id="UP000053237"/>
    </source>
</evidence>
<proteinExistence type="predicted"/>
<sequence>MQNQFRRKIRSGQALISLCMIVGRGRVLQLTLCCGITSISERLLIVDDEIIASFFLNPLLSTLCLHFRTSLSFSRLVAMVSNDDLENPVTRTYDAVSHQNRLFLCHACEKLLVAAFSVRLNADRKILQFWHVSVSGFMNCFQKARKLAHAFHSLFFWPVAFRPKVHQAYLVVEATFDDISIDADGLRCACHVPDFRNGFQFLNAEHTEVICAH</sequence>
<reference evidence="1 2" key="1">
    <citation type="submission" date="2012-05" db="EMBL/GenBank/DDBJ databases">
        <title>Recombination and specialization in a pathogen metapopulation.</title>
        <authorList>
            <person name="Gardiner A."/>
            <person name="Kemen E."/>
            <person name="Schultz-Larsen T."/>
            <person name="MacLean D."/>
            <person name="Van Oosterhout C."/>
            <person name="Jones J.D.G."/>
        </authorList>
    </citation>
    <scope>NUCLEOTIDE SEQUENCE [LARGE SCALE GENOMIC DNA]</scope>
    <source>
        <strain evidence="1 2">Ac Nc2</strain>
    </source>
</reference>
<dbReference type="Proteomes" id="UP000053237">
    <property type="component" value="Unassembled WGS sequence"/>
</dbReference>
<keyword evidence="2" id="KW-1185">Reference proteome</keyword>
<gene>
    <name evidence="1" type="ORF">BN9_041650</name>
</gene>
<accession>A0A024G972</accession>
<dbReference type="EMBL" id="CAIX01000048">
    <property type="protein sequence ID" value="CCI43381.1"/>
    <property type="molecule type" value="Genomic_DNA"/>
</dbReference>
<dbReference type="AlphaFoldDB" id="A0A024G972"/>
<evidence type="ECO:0000313" key="1">
    <source>
        <dbReference type="EMBL" id="CCI43381.1"/>
    </source>
</evidence>
<name>A0A024G972_9STRA</name>